<dbReference type="OrthoDB" id="512473at2759"/>
<evidence type="ECO:0000256" key="6">
    <source>
        <dbReference type="ARBA" id="ARBA00023212"/>
    </source>
</evidence>
<dbReference type="Gene3D" id="1.25.40.10">
    <property type="entry name" value="Tetratricopeptide repeat domain"/>
    <property type="match status" value="1"/>
</dbReference>
<keyword evidence="4" id="KW-0677">Repeat</keyword>
<dbReference type="GO" id="GO:0005739">
    <property type="term" value="C:mitochondrion"/>
    <property type="evidence" value="ECO:0007669"/>
    <property type="project" value="TreeGrafter"/>
</dbReference>
<dbReference type="Proteomes" id="UP000325440">
    <property type="component" value="Unassembled WGS sequence"/>
</dbReference>
<evidence type="ECO:0000256" key="9">
    <source>
        <dbReference type="SAM" id="Coils"/>
    </source>
</evidence>
<feature type="region of interest" description="Disordered" evidence="10">
    <location>
        <begin position="117"/>
        <end position="148"/>
    </location>
</feature>
<dbReference type="InterPro" id="IPR049039">
    <property type="entry name" value="RMD1-3_a_helical_rpt"/>
</dbReference>
<gene>
    <name evidence="12" type="ORF">CINCED_3A006622</name>
</gene>
<sequence>MTSIQSHTLINGRKGTPNVMSTDTHWLKGVIAVAVGIGITVGSVGVIFITRLLEKQEKLLLKQEVDDLNTALLDLQAEFKLLKKNITKSRKTLTLSSSTSVTSEASLYTALGTDDEYHDMSSENEESQHSNMLNETQDGDSSTDNFSKHTGPSILSDDIFDQVDELFEGSDEDKLKAYEILVNLNEERTDDIEVLWRLAKSCQFVSKYYTAAKKNTEKSKSVIDEGVKWAKHALEMYPGNCNAHKWFAICSGARGQLGSTKEKIEGGYIFQNHINEAIKINNRDPTLYYLKGKLEYEVAILSSFDRRIASWLYEEVPKGTVAEAIELFLKFENESPIQLKDCRLHLAKCYITKNEYDTAVHWLEQALKLPVKDSEDKETDAEANQLLKKYLKYKKV</sequence>
<comment type="subcellular location">
    <subcellularLocation>
        <location evidence="1">Cytoplasm</location>
        <location evidence="1">Cytoskeleton</location>
    </subcellularLocation>
</comment>
<dbReference type="GO" id="GO:0005876">
    <property type="term" value="C:spindle microtubule"/>
    <property type="evidence" value="ECO:0007669"/>
    <property type="project" value="TreeGrafter"/>
</dbReference>
<keyword evidence="3" id="KW-0963">Cytoplasm</keyword>
<keyword evidence="11" id="KW-0472">Membrane</keyword>
<dbReference type="Pfam" id="PF21033">
    <property type="entry name" value="RMD1-3"/>
    <property type="match status" value="1"/>
</dbReference>
<accession>A0A5E4M3Y8</accession>
<dbReference type="GO" id="GO:0097431">
    <property type="term" value="C:mitotic spindle pole"/>
    <property type="evidence" value="ECO:0007669"/>
    <property type="project" value="TreeGrafter"/>
</dbReference>
<evidence type="ECO:0000256" key="2">
    <source>
        <dbReference type="ARBA" id="ARBA00011375"/>
    </source>
</evidence>
<evidence type="ECO:0000256" key="1">
    <source>
        <dbReference type="ARBA" id="ARBA00004245"/>
    </source>
</evidence>
<feature type="coiled-coil region" evidence="9">
    <location>
        <begin position="58"/>
        <end position="85"/>
    </location>
</feature>
<evidence type="ECO:0000256" key="5">
    <source>
        <dbReference type="ARBA" id="ARBA00022803"/>
    </source>
</evidence>
<evidence type="ECO:0000256" key="11">
    <source>
        <dbReference type="SAM" id="Phobius"/>
    </source>
</evidence>
<proteinExistence type="predicted"/>
<evidence type="ECO:0000256" key="4">
    <source>
        <dbReference type="ARBA" id="ARBA00022737"/>
    </source>
</evidence>
<organism evidence="12 13">
    <name type="scientific">Cinara cedri</name>
    <dbReference type="NCBI Taxonomy" id="506608"/>
    <lineage>
        <taxon>Eukaryota</taxon>
        <taxon>Metazoa</taxon>
        <taxon>Ecdysozoa</taxon>
        <taxon>Arthropoda</taxon>
        <taxon>Hexapoda</taxon>
        <taxon>Insecta</taxon>
        <taxon>Pterygota</taxon>
        <taxon>Neoptera</taxon>
        <taxon>Paraneoptera</taxon>
        <taxon>Hemiptera</taxon>
        <taxon>Sternorrhyncha</taxon>
        <taxon>Aphidomorpha</taxon>
        <taxon>Aphidoidea</taxon>
        <taxon>Aphididae</taxon>
        <taxon>Lachninae</taxon>
        <taxon>Cinara</taxon>
    </lineage>
</organism>
<evidence type="ECO:0000256" key="3">
    <source>
        <dbReference type="ARBA" id="ARBA00022490"/>
    </source>
</evidence>
<keyword evidence="13" id="KW-1185">Reference proteome</keyword>
<evidence type="ECO:0000256" key="7">
    <source>
        <dbReference type="ARBA" id="ARBA00039966"/>
    </source>
</evidence>
<feature type="transmembrane region" description="Helical" evidence="11">
    <location>
        <begin position="30"/>
        <end position="53"/>
    </location>
</feature>
<dbReference type="SUPFAM" id="SSF48452">
    <property type="entry name" value="TPR-like"/>
    <property type="match status" value="1"/>
</dbReference>
<protein>
    <recommendedName>
        <fullName evidence="7">Regulator of microtubule dynamics protein 1</fullName>
    </recommendedName>
    <alternativeName>
        <fullName evidence="8">Protein FAM82B</fullName>
    </alternativeName>
</protein>
<evidence type="ECO:0000313" key="12">
    <source>
        <dbReference type="EMBL" id="VVC25988.1"/>
    </source>
</evidence>
<evidence type="ECO:0000313" key="13">
    <source>
        <dbReference type="Proteomes" id="UP000325440"/>
    </source>
</evidence>
<dbReference type="PANTHER" id="PTHR16056">
    <property type="entry name" value="REGULATOR OF MICROTUBULE DYNAMICS PROTEIN"/>
    <property type="match status" value="1"/>
</dbReference>
<comment type="subunit">
    <text evidence="2">Interacts with microtubules.</text>
</comment>
<evidence type="ECO:0000256" key="10">
    <source>
        <dbReference type="SAM" id="MobiDB-lite"/>
    </source>
</evidence>
<keyword evidence="5" id="KW-0802">TPR repeat</keyword>
<dbReference type="PANTHER" id="PTHR16056:SF16">
    <property type="entry name" value="REGULATOR OF MICROTUBULE DYNAMICS PROTEIN 1"/>
    <property type="match status" value="1"/>
</dbReference>
<feature type="compositionally biased region" description="Polar residues" evidence="10">
    <location>
        <begin position="129"/>
        <end position="148"/>
    </location>
</feature>
<keyword evidence="11" id="KW-0812">Transmembrane</keyword>
<dbReference type="GO" id="GO:0008017">
    <property type="term" value="F:microtubule binding"/>
    <property type="evidence" value="ECO:0007669"/>
    <property type="project" value="TreeGrafter"/>
</dbReference>
<dbReference type="AlphaFoldDB" id="A0A5E4M3Y8"/>
<dbReference type="InterPro" id="IPR011990">
    <property type="entry name" value="TPR-like_helical_dom_sf"/>
</dbReference>
<reference evidence="12 13" key="1">
    <citation type="submission" date="2019-08" db="EMBL/GenBank/DDBJ databases">
        <authorList>
            <person name="Alioto T."/>
            <person name="Alioto T."/>
            <person name="Gomez Garrido J."/>
        </authorList>
    </citation>
    <scope>NUCLEOTIDE SEQUENCE [LARGE SCALE GENOMIC DNA]</scope>
</reference>
<evidence type="ECO:0000256" key="8">
    <source>
        <dbReference type="ARBA" id="ARBA00041958"/>
    </source>
</evidence>
<keyword evidence="6" id="KW-0206">Cytoskeleton</keyword>
<keyword evidence="11" id="KW-1133">Transmembrane helix</keyword>
<dbReference type="EMBL" id="CABPRJ010000023">
    <property type="protein sequence ID" value="VVC25988.1"/>
    <property type="molecule type" value="Genomic_DNA"/>
</dbReference>
<name>A0A5E4M3Y8_9HEMI</name>
<keyword evidence="9" id="KW-0175">Coiled coil</keyword>